<comment type="catalytic activity">
    <reaction evidence="1">
        <text>DNA(n) + a 2'-deoxyribonucleoside 5'-triphosphate = DNA(n+1) + diphosphate</text>
        <dbReference type="Rhea" id="RHEA:22508"/>
        <dbReference type="Rhea" id="RHEA-COMP:17339"/>
        <dbReference type="Rhea" id="RHEA-COMP:17340"/>
        <dbReference type="ChEBI" id="CHEBI:33019"/>
        <dbReference type="ChEBI" id="CHEBI:61560"/>
        <dbReference type="ChEBI" id="CHEBI:173112"/>
        <dbReference type="EC" id="2.7.7.7"/>
    </reaction>
</comment>
<keyword evidence="1" id="KW-0235">DNA replication</keyword>
<comment type="cofactor">
    <cofactor evidence="1">
        <name>[4Fe-4S] cluster</name>
        <dbReference type="ChEBI" id="CHEBI:49883"/>
    </cofactor>
</comment>
<dbReference type="AlphaFoldDB" id="V9IM32"/>
<dbReference type="InterPro" id="IPR043502">
    <property type="entry name" value="DNA/RNA_pol_sf"/>
</dbReference>
<evidence type="ECO:0000313" key="4">
    <source>
        <dbReference type="EMBL" id="AEY61439.1"/>
    </source>
</evidence>
<organism evidence="4">
    <name type="scientific">Apis cerana</name>
    <name type="common">Indian honeybee</name>
    <dbReference type="NCBI Taxonomy" id="7461"/>
    <lineage>
        <taxon>Eukaryota</taxon>
        <taxon>Metazoa</taxon>
        <taxon>Ecdysozoa</taxon>
        <taxon>Arthropoda</taxon>
        <taxon>Hexapoda</taxon>
        <taxon>Insecta</taxon>
        <taxon>Pterygota</taxon>
        <taxon>Neoptera</taxon>
        <taxon>Endopterygota</taxon>
        <taxon>Hymenoptera</taxon>
        <taxon>Apocrita</taxon>
        <taxon>Aculeata</taxon>
        <taxon>Apoidea</taxon>
        <taxon>Anthophila</taxon>
        <taxon>Apidae</taxon>
        <taxon>Apis</taxon>
    </lineage>
</organism>
<keyword evidence="1" id="KW-0411">Iron-sulfur</keyword>
<gene>
    <name evidence="4" type="ORF">ACCB12368</name>
</gene>
<dbReference type="GO" id="GO:0008622">
    <property type="term" value="C:epsilon DNA polymerase complex"/>
    <property type="evidence" value="ECO:0007669"/>
    <property type="project" value="InterPro"/>
</dbReference>
<dbReference type="GO" id="GO:0000278">
    <property type="term" value="P:mitotic cell cycle"/>
    <property type="evidence" value="ECO:0007669"/>
    <property type="project" value="TreeGrafter"/>
</dbReference>
<keyword evidence="1" id="KW-0548">Nucleotidyltransferase</keyword>
<evidence type="ECO:0000256" key="2">
    <source>
        <dbReference type="SAM" id="MobiDB-lite"/>
    </source>
</evidence>
<comment type="subcellular location">
    <subcellularLocation>
        <location evidence="1">Nucleus</location>
    </subcellularLocation>
</comment>
<proteinExistence type="evidence at transcript level"/>
<dbReference type="Pfam" id="PF22634">
    <property type="entry name" value="POL2_thumb"/>
    <property type="match status" value="1"/>
</dbReference>
<keyword evidence="1" id="KW-0479">Metal-binding</keyword>
<keyword evidence="1" id="KW-0238">DNA-binding</keyword>
<dbReference type="GO" id="GO:0006272">
    <property type="term" value="P:leading strand elongation"/>
    <property type="evidence" value="ECO:0007669"/>
    <property type="project" value="TreeGrafter"/>
</dbReference>
<protein>
    <recommendedName>
        <fullName evidence="1">DNA polymerase epsilon catalytic subunit</fullName>
        <ecNumber evidence="1">2.7.7.7</ecNumber>
    </recommendedName>
</protein>
<evidence type="ECO:0000259" key="3">
    <source>
        <dbReference type="Pfam" id="PF22634"/>
    </source>
</evidence>
<dbReference type="EC" id="2.7.7.7" evidence="1"/>
<keyword evidence="1" id="KW-0004">4Fe-4S</keyword>
<dbReference type="SUPFAM" id="SSF56672">
    <property type="entry name" value="DNA/RNA polymerases"/>
    <property type="match status" value="1"/>
</dbReference>
<dbReference type="GO" id="GO:0003887">
    <property type="term" value="F:DNA-directed DNA polymerase activity"/>
    <property type="evidence" value="ECO:0007669"/>
    <property type="project" value="UniProtKB-KW"/>
</dbReference>
<keyword evidence="1" id="KW-0539">Nucleus</keyword>
<dbReference type="GO" id="GO:0051539">
    <property type="term" value="F:4 iron, 4 sulfur cluster binding"/>
    <property type="evidence" value="ECO:0007669"/>
    <property type="project" value="UniProtKB-KW"/>
</dbReference>
<evidence type="ECO:0000256" key="1">
    <source>
        <dbReference type="RuleBase" id="RU365029"/>
    </source>
</evidence>
<keyword evidence="1" id="KW-0808">Transferase</keyword>
<accession>V9IM32</accession>
<feature type="region of interest" description="Disordered" evidence="2">
    <location>
        <begin position="154"/>
        <end position="194"/>
    </location>
</feature>
<comment type="similarity">
    <text evidence="1">Belongs to the DNA polymerase type-B family.</text>
</comment>
<dbReference type="GO" id="GO:0006287">
    <property type="term" value="P:base-excision repair, gap-filling"/>
    <property type="evidence" value="ECO:0007669"/>
    <property type="project" value="TreeGrafter"/>
</dbReference>
<dbReference type="EMBL" id="JR051147">
    <property type="protein sequence ID" value="AEY61439.1"/>
    <property type="molecule type" value="mRNA"/>
</dbReference>
<dbReference type="InterPro" id="IPR055191">
    <property type="entry name" value="POL2_thumb"/>
</dbReference>
<dbReference type="GO" id="GO:0045004">
    <property type="term" value="P:DNA replication proofreading"/>
    <property type="evidence" value="ECO:0007669"/>
    <property type="project" value="TreeGrafter"/>
</dbReference>
<name>V9IM32_APICE</name>
<keyword evidence="1" id="KW-0239">DNA-directed DNA polymerase</keyword>
<reference evidence="4" key="1">
    <citation type="submission" date="2011-11" db="EMBL/GenBank/DDBJ databases">
        <title>Decoding the brain transcriptome of the Eastern honeybee (Apis cerana) based on pyrosequencing.</title>
        <authorList>
            <person name="Sun L."/>
            <person name="Zheng H."/>
            <person name="Wang Y."/>
            <person name="Xie X."/>
            <person name="Zhu Y."/>
            <person name="Gu W."/>
            <person name="Wang S."/>
        </authorList>
    </citation>
    <scope>NUCLEOTIDE SEQUENCE</scope>
    <source>
        <tissue evidence="4">Brain</tissue>
    </source>
</reference>
<comment type="function">
    <text evidence="1">DNA polymerase II participates in chromosomal DNA replication.</text>
</comment>
<keyword evidence="1" id="KW-0408">Iron</keyword>
<dbReference type="PANTHER" id="PTHR10670">
    <property type="entry name" value="DNA POLYMERASE EPSILON CATALYTIC SUBUNIT A"/>
    <property type="match status" value="1"/>
</dbReference>
<dbReference type="GO" id="GO:0003677">
    <property type="term" value="F:DNA binding"/>
    <property type="evidence" value="ECO:0007669"/>
    <property type="project" value="UniProtKB-KW"/>
</dbReference>
<keyword evidence="1" id="KW-0863">Zinc-finger</keyword>
<dbReference type="GO" id="GO:0008310">
    <property type="term" value="F:single-stranded DNA 3'-5' DNA exonuclease activity"/>
    <property type="evidence" value="ECO:0007669"/>
    <property type="project" value="TreeGrafter"/>
</dbReference>
<dbReference type="InterPro" id="IPR029703">
    <property type="entry name" value="POL2"/>
</dbReference>
<sequence length="194" mass="22144">MVKDAGLACKYIIANKPQGAPVTERAIPLAIFQSEPAIRKYYLRKWLKDPSLQNDDIRNILDWSYYIERLGSAIQKIITIPAAMQGLSNPVPRVKHPDWLHKRVMEKSATHKQRKITDVFSVIHKEKDNDNSESSDICDVEDIAGKTPIFKQPIAIANKRKRQNSEENELENANKNWKDVLGSPPSMGQQKKKD</sequence>
<dbReference type="GO" id="GO:0008270">
    <property type="term" value="F:zinc ion binding"/>
    <property type="evidence" value="ECO:0007669"/>
    <property type="project" value="UniProtKB-KW"/>
</dbReference>
<feature type="domain" description="DNA polymerase epsilon ,catalytic subunit A thumb" evidence="3">
    <location>
        <begin position="1"/>
        <end position="85"/>
    </location>
</feature>
<keyword evidence="1" id="KW-0862">Zinc</keyword>
<dbReference type="GO" id="GO:0006297">
    <property type="term" value="P:nucleotide-excision repair, DNA gap filling"/>
    <property type="evidence" value="ECO:0007669"/>
    <property type="project" value="TreeGrafter"/>
</dbReference>
<dbReference type="PANTHER" id="PTHR10670:SF0">
    <property type="entry name" value="DNA POLYMERASE EPSILON CATALYTIC SUBUNIT A"/>
    <property type="match status" value="1"/>
</dbReference>